<evidence type="ECO:0008006" key="4">
    <source>
        <dbReference type="Google" id="ProtNLM"/>
    </source>
</evidence>
<organism evidence="2 3">
    <name type="scientific">Cystobacter fuscus (strain ATCC 25194 / DSM 2262 / NBRC 100088 / M29)</name>
    <dbReference type="NCBI Taxonomy" id="1242864"/>
    <lineage>
        <taxon>Bacteria</taxon>
        <taxon>Pseudomonadati</taxon>
        <taxon>Myxococcota</taxon>
        <taxon>Myxococcia</taxon>
        <taxon>Myxococcales</taxon>
        <taxon>Cystobacterineae</taxon>
        <taxon>Archangiaceae</taxon>
        <taxon>Cystobacter</taxon>
    </lineage>
</organism>
<evidence type="ECO:0000256" key="1">
    <source>
        <dbReference type="SAM" id="MobiDB-lite"/>
    </source>
</evidence>
<sequence>MRRTLRMTAALALAGLVLHGCEHPDNPPDGQNPPPVDPEETRGQDSRTYTVDEAALPFTALSNAPESDRWWGTLEGSGYRIEVPKNWNGMLVMYAHGYAGTASTLNVSTPSIRRHLLENGYAWAASSYSKNSYDVRAGIEDTNALALAFTRIASERGRPLEAPRKTYIIGHSMGGHVAAAAIDAETLETANHKVRYDGAVPMCGVLGDSELFNYFAAYGLAAQQLAGYPASGWPVEDWALIQPGVKAALFKTYPTEVTPQGDKVKQVVKHLTGGERPLFDPGFSGPLARSIQDLLWGTFGGSGTLDGILNRDGISTVDIQFQFDADASLSAEEQAFNASIYRVRGDPEANRLRRDGLRWIPKTNARISVPVVSLHTLGDLFVPFSMEQIFKRRADAQGTSQWLVQRAIRGVSHCDFTTAEQVAAFDAMVQWEQRGLKPQGDEVLDPAVVSSSSYGCAFTNNTVGPDDPQTTGLIRASIVSAYPCPAR</sequence>
<dbReference type="SUPFAM" id="SSF53474">
    <property type="entry name" value="alpha/beta-Hydrolases"/>
    <property type="match status" value="1"/>
</dbReference>
<protein>
    <recommendedName>
        <fullName evidence="4">Alpha/beta hydrolase</fullName>
    </recommendedName>
</protein>
<dbReference type="eggNOG" id="COG1073">
    <property type="taxonomic scope" value="Bacteria"/>
</dbReference>
<name>S9PQ40_CYSF2</name>
<dbReference type="AlphaFoldDB" id="S9PQ40"/>
<evidence type="ECO:0000313" key="2">
    <source>
        <dbReference type="EMBL" id="EPX65126.1"/>
    </source>
</evidence>
<keyword evidence="3" id="KW-1185">Reference proteome</keyword>
<dbReference type="EMBL" id="ANAH02000001">
    <property type="protein sequence ID" value="EPX65126.1"/>
    <property type="molecule type" value="Genomic_DNA"/>
</dbReference>
<evidence type="ECO:0000313" key="3">
    <source>
        <dbReference type="Proteomes" id="UP000011682"/>
    </source>
</evidence>
<accession>S9PQ40</accession>
<dbReference type="RefSeq" id="WP_002623059.1">
    <property type="nucleotide sequence ID" value="NZ_ANAH02000001.1"/>
</dbReference>
<dbReference type="OrthoDB" id="7197847at2"/>
<proteinExistence type="predicted"/>
<feature type="region of interest" description="Disordered" evidence="1">
    <location>
        <begin position="20"/>
        <end position="46"/>
    </location>
</feature>
<reference evidence="2" key="1">
    <citation type="submission" date="2013-05" db="EMBL/GenBank/DDBJ databases">
        <title>Genome assembly of Cystobacter fuscus DSM 2262.</title>
        <authorList>
            <person name="Sharma G."/>
            <person name="Khatri I."/>
            <person name="Kaur C."/>
            <person name="Mayilraj S."/>
            <person name="Subramanian S."/>
        </authorList>
    </citation>
    <scope>NUCLEOTIDE SEQUENCE [LARGE SCALE GENOMIC DNA]</scope>
    <source>
        <strain evidence="2">DSM 2262</strain>
    </source>
</reference>
<dbReference type="Proteomes" id="UP000011682">
    <property type="component" value="Unassembled WGS sequence"/>
</dbReference>
<comment type="caution">
    <text evidence="2">The sequence shown here is derived from an EMBL/GenBank/DDBJ whole genome shotgun (WGS) entry which is preliminary data.</text>
</comment>
<gene>
    <name evidence="2" type="ORF">D187_000551</name>
</gene>
<dbReference type="InterPro" id="IPR029058">
    <property type="entry name" value="AB_hydrolase_fold"/>
</dbReference>
<dbReference type="Gene3D" id="3.40.50.1820">
    <property type="entry name" value="alpha/beta hydrolase"/>
    <property type="match status" value="1"/>
</dbReference>